<evidence type="ECO:0000256" key="6">
    <source>
        <dbReference type="ARBA" id="ARBA00023235"/>
    </source>
</evidence>
<keyword evidence="3" id="KW-0574">Periplasm</keyword>
<dbReference type="Proteomes" id="UP000648908">
    <property type="component" value="Unassembled WGS sequence"/>
</dbReference>
<evidence type="ECO:0000256" key="4">
    <source>
        <dbReference type="ARBA" id="ARBA00023110"/>
    </source>
</evidence>
<keyword evidence="6 9" id="KW-0413">Isomerase</keyword>
<dbReference type="Pfam" id="PF00639">
    <property type="entry name" value="Rotamase"/>
    <property type="match status" value="1"/>
</dbReference>
<dbReference type="SUPFAM" id="SSF109998">
    <property type="entry name" value="Triger factor/SurA peptide-binding domain-like"/>
    <property type="match status" value="1"/>
</dbReference>
<evidence type="ECO:0000313" key="13">
    <source>
        <dbReference type="Proteomes" id="UP000648908"/>
    </source>
</evidence>
<dbReference type="EMBL" id="JAESVN010000003">
    <property type="protein sequence ID" value="MBL4917092.1"/>
    <property type="molecule type" value="Genomic_DNA"/>
</dbReference>
<evidence type="ECO:0000259" key="11">
    <source>
        <dbReference type="PROSITE" id="PS50198"/>
    </source>
</evidence>
<dbReference type="AlphaFoldDB" id="A0A8K0V7V1"/>
<keyword evidence="2 10" id="KW-0732">Signal</keyword>
<dbReference type="InterPro" id="IPR046357">
    <property type="entry name" value="PPIase_dom_sf"/>
</dbReference>
<organism evidence="12 13">
    <name type="scientific">Szabonella alba</name>
    <dbReference type="NCBI Taxonomy" id="2804194"/>
    <lineage>
        <taxon>Bacteria</taxon>
        <taxon>Pseudomonadati</taxon>
        <taxon>Pseudomonadota</taxon>
        <taxon>Alphaproteobacteria</taxon>
        <taxon>Rhodobacterales</taxon>
        <taxon>Paracoccaceae</taxon>
        <taxon>Szabonella</taxon>
    </lineage>
</organism>
<dbReference type="InterPro" id="IPR015391">
    <property type="entry name" value="SurA_N"/>
</dbReference>
<evidence type="ECO:0000256" key="3">
    <source>
        <dbReference type="ARBA" id="ARBA00022764"/>
    </source>
</evidence>
<keyword evidence="5" id="KW-0143">Chaperone</keyword>
<evidence type="ECO:0000256" key="8">
    <source>
        <dbReference type="ARBA" id="ARBA00031484"/>
    </source>
</evidence>
<dbReference type="SUPFAM" id="SSF54534">
    <property type="entry name" value="FKBP-like"/>
    <property type="match status" value="1"/>
</dbReference>
<evidence type="ECO:0000256" key="1">
    <source>
        <dbReference type="ARBA" id="ARBA00018370"/>
    </source>
</evidence>
<dbReference type="Pfam" id="PF09312">
    <property type="entry name" value="SurA_N"/>
    <property type="match status" value="1"/>
</dbReference>
<dbReference type="RefSeq" id="WP_202687930.1">
    <property type="nucleotide sequence ID" value="NZ_JAESVN010000003.1"/>
</dbReference>
<keyword evidence="4 9" id="KW-0697">Rotamase</keyword>
<dbReference type="PANTHER" id="PTHR47637">
    <property type="entry name" value="CHAPERONE SURA"/>
    <property type="match status" value="1"/>
</dbReference>
<dbReference type="GO" id="GO:0003755">
    <property type="term" value="F:peptidyl-prolyl cis-trans isomerase activity"/>
    <property type="evidence" value="ECO:0007669"/>
    <property type="project" value="UniProtKB-KW"/>
</dbReference>
<evidence type="ECO:0000256" key="10">
    <source>
        <dbReference type="SAM" id="SignalP"/>
    </source>
</evidence>
<feature type="signal peptide" evidence="10">
    <location>
        <begin position="1"/>
        <end position="23"/>
    </location>
</feature>
<protein>
    <recommendedName>
        <fullName evidence="1">Parvulin-like PPIase</fullName>
    </recommendedName>
    <alternativeName>
        <fullName evidence="7">Peptidyl-prolyl cis-trans isomerase plp</fullName>
    </alternativeName>
    <alternativeName>
        <fullName evidence="8">Rotamase plp</fullName>
    </alternativeName>
</protein>
<feature type="chain" id="PRO_5035426185" description="Parvulin-like PPIase" evidence="10">
    <location>
        <begin position="24"/>
        <end position="400"/>
    </location>
</feature>
<evidence type="ECO:0000256" key="7">
    <source>
        <dbReference type="ARBA" id="ARBA00030642"/>
    </source>
</evidence>
<dbReference type="Gene3D" id="3.10.50.40">
    <property type="match status" value="1"/>
</dbReference>
<gene>
    <name evidence="12" type="ORF">JL811_07635</name>
</gene>
<evidence type="ECO:0000256" key="2">
    <source>
        <dbReference type="ARBA" id="ARBA00022729"/>
    </source>
</evidence>
<comment type="caution">
    <text evidence="12">The sequence shown here is derived from an EMBL/GenBank/DDBJ whole genome shotgun (WGS) entry which is preliminary data.</text>
</comment>
<dbReference type="InterPro" id="IPR027304">
    <property type="entry name" value="Trigger_fact/SurA_dom_sf"/>
</dbReference>
<accession>A0A8K0V7V1</accession>
<reference evidence="12" key="1">
    <citation type="submission" date="2021-01" db="EMBL/GenBank/DDBJ databases">
        <title>Tabrizicola alba sp. nov. a motile alkaliphilic bacterium isolated from a soda lake.</title>
        <authorList>
            <person name="Szuroczki S."/>
            <person name="Abbaszade G."/>
            <person name="Schumann P."/>
            <person name="Toth E."/>
        </authorList>
    </citation>
    <scope>NUCLEOTIDE SEQUENCE</scope>
    <source>
        <strain evidence="12">DMG-N-6</strain>
    </source>
</reference>
<evidence type="ECO:0000256" key="9">
    <source>
        <dbReference type="PROSITE-ProRule" id="PRU00278"/>
    </source>
</evidence>
<name>A0A8K0V7V1_9RHOB</name>
<evidence type="ECO:0000256" key="5">
    <source>
        <dbReference type="ARBA" id="ARBA00023186"/>
    </source>
</evidence>
<dbReference type="PANTHER" id="PTHR47637:SF1">
    <property type="entry name" value="CHAPERONE SURA"/>
    <property type="match status" value="1"/>
</dbReference>
<dbReference type="InterPro" id="IPR000297">
    <property type="entry name" value="PPIase_PpiC"/>
</dbReference>
<dbReference type="Gene3D" id="1.10.4030.10">
    <property type="entry name" value="Porin chaperone SurA, peptide-binding domain"/>
    <property type="match status" value="1"/>
</dbReference>
<evidence type="ECO:0000313" key="12">
    <source>
        <dbReference type="EMBL" id="MBL4917092.1"/>
    </source>
</evidence>
<sequence length="400" mass="43400">MIRASFLLAALTAFGFAGMPAAAQSQFSPRVVVNDRVISNYEVSQRVKMLELFQAPGDIETEALDGLIEDRLRLVAAQSMGLSVAPEQVMAGMEEFAGRANLTAEQFVTALEQGGVSAQTFRDFVEAGLLWREVVRARFAPAVEITEVEVDRALSAITQGVNTRVLLAEILIPFEAGNESAALSLARSLRGGLTTDEEFGQAARRYSSSSTAGRGGRLDWMPLPSVPEEVRGTILQLAPGQITPPVRLAEGYAIYQLREIDRSMGRTSTTSRVEYAEMALPPGPDGVAQAARIRASVDTCNDLYGQILGQPEDSLRIETRPQAQVPGDIAPRLAALDENESTDFPRGGAHVFLMLCSRLPDIDGAPTRDEARELLVNQRLASLADAYLEELRAEAIIRDR</sequence>
<feature type="domain" description="PpiC" evidence="11">
    <location>
        <begin position="162"/>
        <end position="259"/>
    </location>
</feature>
<dbReference type="InterPro" id="IPR050280">
    <property type="entry name" value="OMP_Chaperone_SurA"/>
</dbReference>
<dbReference type="PROSITE" id="PS50198">
    <property type="entry name" value="PPIC_PPIASE_2"/>
    <property type="match status" value="1"/>
</dbReference>
<keyword evidence="13" id="KW-1185">Reference proteome</keyword>
<proteinExistence type="predicted"/>